<evidence type="ECO:0000256" key="1">
    <source>
        <dbReference type="SAM" id="MobiDB-lite"/>
    </source>
</evidence>
<reference evidence="2" key="1">
    <citation type="submission" date="2021-01" db="EMBL/GenBank/DDBJ databases">
        <title>Chromosome-level genome assembly of a human fungal pathogen reveals clustering of transcriptionally co-regulated genes.</title>
        <authorList>
            <person name="Voorhies M."/>
            <person name="Cohen S."/>
            <person name="Shea T.P."/>
            <person name="Petrus S."/>
            <person name="Munoz J.F."/>
            <person name="Poplawski S."/>
            <person name="Goldman W.E."/>
            <person name="Michael T."/>
            <person name="Cuomo C.A."/>
            <person name="Sil A."/>
            <person name="Beyhan S."/>
        </authorList>
    </citation>
    <scope>NUCLEOTIDE SEQUENCE</scope>
    <source>
        <strain evidence="2">WU24</strain>
    </source>
</reference>
<dbReference type="AlphaFoldDB" id="A0A8A1M4L0"/>
<dbReference type="VEuPathDB" id="FungiDB:I7I51_05355"/>
<name>A0A8A1M4L0_AJECA</name>
<organism evidence="2 3">
    <name type="scientific">Ajellomyces capsulatus</name>
    <name type="common">Darling's disease fungus</name>
    <name type="synonym">Histoplasma capsulatum</name>
    <dbReference type="NCBI Taxonomy" id="5037"/>
    <lineage>
        <taxon>Eukaryota</taxon>
        <taxon>Fungi</taxon>
        <taxon>Dikarya</taxon>
        <taxon>Ascomycota</taxon>
        <taxon>Pezizomycotina</taxon>
        <taxon>Eurotiomycetes</taxon>
        <taxon>Eurotiomycetidae</taxon>
        <taxon>Onygenales</taxon>
        <taxon>Ajellomycetaceae</taxon>
        <taxon>Histoplasma</taxon>
    </lineage>
</organism>
<accession>A0A8A1M4L0</accession>
<sequence length="139" mass="15517">MAFYEPRSPDTPRGTSLGSIDFNRLRSAAPSFYIRMNRGPAYPVTINHGVEATYHTASPSTFSEEHRFSSRNSFDNDVYHGLPSIRNSINSHEPGSSPENPIYLEGTQEAENDPRQKKTNEKVTSLDSGMTSIHLQQEG</sequence>
<dbReference type="OrthoDB" id="10405639at2759"/>
<dbReference type="EMBL" id="CP069110">
    <property type="protein sequence ID" value="QSS60555.1"/>
    <property type="molecule type" value="Genomic_DNA"/>
</dbReference>
<evidence type="ECO:0000313" key="3">
    <source>
        <dbReference type="Proteomes" id="UP000663671"/>
    </source>
</evidence>
<feature type="compositionally biased region" description="Polar residues" evidence="1">
    <location>
        <begin position="85"/>
        <end position="99"/>
    </location>
</feature>
<feature type="compositionally biased region" description="Polar residues" evidence="1">
    <location>
        <begin position="122"/>
        <end position="139"/>
    </location>
</feature>
<gene>
    <name evidence="2" type="ORF">I7I51_05355</name>
</gene>
<dbReference type="Proteomes" id="UP000663671">
    <property type="component" value="Chromosome 4"/>
</dbReference>
<feature type="compositionally biased region" description="Basic and acidic residues" evidence="1">
    <location>
        <begin position="112"/>
        <end position="121"/>
    </location>
</feature>
<protein>
    <submittedName>
        <fullName evidence="2">Uncharacterized protein</fullName>
    </submittedName>
</protein>
<feature type="region of interest" description="Disordered" evidence="1">
    <location>
        <begin position="85"/>
        <end position="139"/>
    </location>
</feature>
<evidence type="ECO:0000313" key="2">
    <source>
        <dbReference type="EMBL" id="QSS60555.1"/>
    </source>
</evidence>
<proteinExistence type="predicted"/>